<sequence length="96" mass="11140">MAVVDSGSKRNLTVLAVVVACFAVLWPKVFYPMIYSILMPSGNEEDIPEIQDSIKKLHKMLHPQMREAMGEARPFDKEQKDKNRVYFLFFLSFFLP</sequence>
<accession>A0A087TNM3</accession>
<organism evidence="2 3">
    <name type="scientific">Stegodyphus mimosarum</name>
    <name type="common">African social velvet spider</name>
    <dbReference type="NCBI Taxonomy" id="407821"/>
    <lineage>
        <taxon>Eukaryota</taxon>
        <taxon>Metazoa</taxon>
        <taxon>Ecdysozoa</taxon>
        <taxon>Arthropoda</taxon>
        <taxon>Chelicerata</taxon>
        <taxon>Arachnida</taxon>
        <taxon>Araneae</taxon>
        <taxon>Araneomorphae</taxon>
        <taxon>Entelegynae</taxon>
        <taxon>Eresoidea</taxon>
        <taxon>Eresidae</taxon>
        <taxon>Stegodyphus</taxon>
    </lineage>
</organism>
<evidence type="ECO:0000313" key="3">
    <source>
        <dbReference type="Proteomes" id="UP000054359"/>
    </source>
</evidence>
<gene>
    <name evidence="2" type="ORF">X975_07073</name>
</gene>
<name>A0A087TNM3_STEMI</name>
<keyword evidence="3" id="KW-1185">Reference proteome</keyword>
<dbReference type="OMA" id="NRVYFLF"/>
<dbReference type="Proteomes" id="UP000054359">
    <property type="component" value="Unassembled WGS sequence"/>
</dbReference>
<protein>
    <submittedName>
        <fullName evidence="2">Uncharacterized protein</fullName>
    </submittedName>
</protein>
<reference evidence="2 3" key="1">
    <citation type="submission" date="2013-11" db="EMBL/GenBank/DDBJ databases">
        <title>Genome sequencing of Stegodyphus mimosarum.</title>
        <authorList>
            <person name="Bechsgaard J."/>
        </authorList>
    </citation>
    <scope>NUCLEOTIDE SEQUENCE [LARGE SCALE GENOMIC DNA]</scope>
</reference>
<feature type="non-terminal residue" evidence="2">
    <location>
        <position position="96"/>
    </location>
</feature>
<dbReference type="AlphaFoldDB" id="A0A087TNM3"/>
<proteinExistence type="predicted"/>
<keyword evidence="1" id="KW-0472">Membrane</keyword>
<dbReference type="OrthoDB" id="10070774at2759"/>
<dbReference type="EMBL" id="KK116067">
    <property type="protein sequence ID" value="KFM66712.1"/>
    <property type="molecule type" value="Genomic_DNA"/>
</dbReference>
<evidence type="ECO:0000313" key="2">
    <source>
        <dbReference type="EMBL" id="KFM66712.1"/>
    </source>
</evidence>
<keyword evidence="1" id="KW-0812">Transmembrane</keyword>
<evidence type="ECO:0000256" key="1">
    <source>
        <dbReference type="SAM" id="Phobius"/>
    </source>
</evidence>
<feature type="transmembrane region" description="Helical" evidence="1">
    <location>
        <begin position="12"/>
        <end position="31"/>
    </location>
</feature>
<keyword evidence="1" id="KW-1133">Transmembrane helix</keyword>